<keyword evidence="1" id="KW-0812">Transmembrane</keyword>
<protein>
    <submittedName>
        <fullName evidence="3">Sodium:proton exchanger</fullName>
    </submittedName>
</protein>
<evidence type="ECO:0000313" key="3">
    <source>
        <dbReference type="EMBL" id="NJW55602.1"/>
    </source>
</evidence>
<dbReference type="Proteomes" id="UP000703674">
    <property type="component" value="Unassembled WGS sequence"/>
</dbReference>
<gene>
    <name evidence="3" type="ORF">HC175_22060</name>
</gene>
<feature type="non-terminal residue" evidence="3">
    <location>
        <position position="107"/>
    </location>
</feature>
<feature type="non-terminal residue" evidence="3">
    <location>
        <position position="1"/>
    </location>
</feature>
<name>A0ABX1D588_9FLAO</name>
<proteinExistence type="predicted"/>
<dbReference type="EMBL" id="JAAVJR010001333">
    <property type="protein sequence ID" value="NJW55602.1"/>
    <property type="molecule type" value="Genomic_DNA"/>
</dbReference>
<accession>A0ABX1D588</accession>
<evidence type="ECO:0000313" key="4">
    <source>
        <dbReference type="Proteomes" id="UP000703674"/>
    </source>
</evidence>
<dbReference type="Gene3D" id="3.40.50.720">
    <property type="entry name" value="NAD(P)-binding Rossmann-like Domain"/>
    <property type="match status" value="1"/>
</dbReference>
<feature type="transmembrane region" description="Helical" evidence="1">
    <location>
        <begin position="6"/>
        <end position="25"/>
    </location>
</feature>
<dbReference type="InterPro" id="IPR036291">
    <property type="entry name" value="NAD(P)-bd_dom_sf"/>
</dbReference>
<sequence length="107" mass="11967">SILVFMAIFTTLTVPVFLTWTTNWLKSRGELVHQESRKGFLILGANPLGIYLAKHLDKEDFVTLVDSNREMVELAKKEGLTAVTGNILKEETMEQANAIEKGTFIAL</sequence>
<keyword evidence="1" id="KW-0472">Membrane</keyword>
<keyword evidence="1" id="KW-1133">Transmembrane helix</keyword>
<organism evidence="3 4">
    <name type="scientific">Salinimicrobium oceani</name>
    <dbReference type="NCBI Taxonomy" id="2722702"/>
    <lineage>
        <taxon>Bacteria</taxon>
        <taxon>Pseudomonadati</taxon>
        <taxon>Bacteroidota</taxon>
        <taxon>Flavobacteriia</taxon>
        <taxon>Flavobacteriales</taxon>
        <taxon>Flavobacteriaceae</taxon>
        <taxon>Salinimicrobium</taxon>
    </lineage>
</organism>
<comment type="caution">
    <text evidence="3">The sequence shown here is derived from an EMBL/GenBank/DDBJ whole genome shotgun (WGS) entry which is preliminary data.</text>
</comment>
<keyword evidence="4" id="KW-1185">Reference proteome</keyword>
<evidence type="ECO:0000259" key="2">
    <source>
        <dbReference type="Pfam" id="PF02254"/>
    </source>
</evidence>
<reference evidence="3 4" key="1">
    <citation type="submission" date="2020-03" db="EMBL/GenBank/DDBJ databases">
        <title>Salinimicrobium sp. nov, isolated from SCS.</title>
        <authorList>
            <person name="Cao W.R."/>
        </authorList>
    </citation>
    <scope>NUCLEOTIDE SEQUENCE [LARGE SCALE GENOMIC DNA]</scope>
    <source>
        <strain evidence="4">J15B91</strain>
    </source>
</reference>
<dbReference type="InterPro" id="IPR003148">
    <property type="entry name" value="RCK_N"/>
</dbReference>
<evidence type="ECO:0000256" key="1">
    <source>
        <dbReference type="SAM" id="Phobius"/>
    </source>
</evidence>
<feature type="domain" description="RCK N-terminal" evidence="2">
    <location>
        <begin position="40"/>
        <end position="106"/>
    </location>
</feature>
<dbReference type="SUPFAM" id="SSF51735">
    <property type="entry name" value="NAD(P)-binding Rossmann-fold domains"/>
    <property type="match status" value="1"/>
</dbReference>
<dbReference type="Pfam" id="PF02254">
    <property type="entry name" value="TrkA_N"/>
    <property type="match status" value="1"/>
</dbReference>